<organism evidence="1 2">
    <name type="scientific">Ephemerocybe angulata</name>
    <dbReference type="NCBI Taxonomy" id="980116"/>
    <lineage>
        <taxon>Eukaryota</taxon>
        <taxon>Fungi</taxon>
        <taxon>Dikarya</taxon>
        <taxon>Basidiomycota</taxon>
        <taxon>Agaricomycotina</taxon>
        <taxon>Agaricomycetes</taxon>
        <taxon>Agaricomycetidae</taxon>
        <taxon>Agaricales</taxon>
        <taxon>Agaricineae</taxon>
        <taxon>Psathyrellaceae</taxon>
        <taxon>Ephemerocybe</taxon>
    </lineage>
</organism>
<dbReference type="SUPFAM" id="SSF53098">
    <property type="entry name" value="Ribonuclease H-like"/>
    <property type="match status" value="1"/>
</dbReference>
<sequence length="199" mass="22743">MLSFAVKYRPAIDQLTGEKAMKLRDYELSEDEWLIALQLANSLKIFKDATLYFSRESSPSIPSVIPAIDIVDSFLATCTTDPALSPALKLAFSLGKDLLNKYYSLSDMSNIYRIAMVLHPGRKLTYFKKAGWPDDWIQTARTIVEDEFKQAYAHYRPTVSHPENSADSDEEPPVQVRSYPSRSCFIQLITTILLERQYF</sequence>
<dbReference type="EMBL" id="JACGCI010000029">
    <property type="protein sequence ID" value="KAF6755523.1"/>
    <property type="molecule type" value="Genomic_DNA"/>
</dbReference>
<accession>A0A8H6M4N5</accession>
<name>A0A8H6M4N5_9AGAR</name>
<comment type="caution">
    <text evidence="1">The sequence shown here is derived from an EMBL/GenBank/DDBJ whole genome shotgun (WGS) entry which is preliminary data.</text>
</comment>
<evidence type="ECO:0000313" key="2">
    <source>
        <dbReference type="Proteomes" id="UP000521943"/>
    </source>
</evidence>
<keyword evidence="2" id="KW-1185">Reference proteome</keyword>
<gene>
    <name evidence="1" type="ORF">DFP72DRAFT_811323</name>
</gene>
<evidence type="ECO:0000313" key="1">
    <source>
        <dbReference type="EMBL" id="KAF6755523.1"/>
    </source>
</evidence>
<protein>
    <submittedName>
        <fullName evidence="1">Uncharacterized protein</fullName>
    </submittedName>
</protein>
<dbReference type="Proteomes" id="UP000521943">
    <property type="component" value="Unassembled WGS sequence"/>
</dbReference>
<dbReference type="OrthoDB" id="3359487at2759"/>
<proteinExistence type="predicted"/>
<dbReference type="InterPro" id="IPR012337">
    <property type="entry name" value="RNaseH-like_sf"/>
</dbReference>
<dbReference type="AlphaFoldDB" id="A0A8H6M4N5"/>
<reference evidence="1 2" key="1">
    <citation type="submission" date="2020-07" db="EMBL/GenBank/DDBJ databases">
        <title>Comparative genomics of pyrophilous fungi reveals a link between fire events and developmental genes.</title>
        <authorList>
            <consortium name="DOE Joint Genome Institute"/>
            <person name="Steindorff A.S."/>
            <person name="Carver A."/>
            <person name="Calhoun S."/>
            <person name="Stillman K."/>
            <person name="Liu H."/>
            <person name="Lipzen A."/>
            <person name="Pangilinan J."/>
            <person name="Labutti K."/>
            <person name="Bruns T.D."/>
            <person name="Grigoriev I.V."/>
        </authorList>
    </citation>
    <scope>NUCLEOTIDE SEQUENCE [LARGE SCALE GENOMIC DNA]</scope>
    <source>
        <strain evidence="1 2">CBS 144469</strain>
    </source>
</reference>